<gene>
    <name evidence="11" type="ORF">J8273_1943</name>
</gene>
<dbReference type="SMART" id="SM00667">
    <property type="entry name" value="LisH"/>
    <property type="match status" value="1"/>
</dbReference>
<keyword evidence="6" id="KW-0206">Cytoskeleton</keyword>
<dbReference type="Gene3D" id="1.10.8.60">
    <property type="match status" value="1"/>
</dbReference>
<accession>A0A8J6E4F9</accession>
<name>A0A8J6E4F9_9EUKA</name>
<dbReference type="Pfam" id="PF00004">
    <property type="entry name" value="AAA"/>
    <property type="match status" value="1"/>
</dbReference>
<organism evidence="11 12">
    <name type="scientific">Carpediemonas membranifera</name>
    <dbReference type="NCBI Taxonomy" id="201153"/>
    <lineage>
        <taxon>Eukaryota</taxon>
        <taxon>Metamonada</taxon>
        <taxon>Carpediemonas-like organisms</taxon>
        <taxon>Carpediemonas</taxon>
    </lineage>
</organism>
<dbReference type="GO" id="GO:0016887">
    <property type="term" value="F:ATP hydrolysis activity"/>
    <property type="evidence" value="ECO:0007669"/>
    <property type="project" value="InterPro"/>
</dbReference>
<dbReference type="Proteomes" id="UP000717585">
    <property type="component" value="Unassembled WGS sequence"/>
</dbReference>
<dbReference type="Pfam" id="PF17862">
    <property type="entry name" value="AAA_lid_3"/>
    <property type="match status" value="1"/>
</dbReference>
<dbReference type="SUPFAM" id="SSF52540">
    <property type="entry name" value="P-loop containing nucleoside triphosphate hydrolases"/>
    <property type="match status" value="1"/>
</dbReference>
<dbReference type="PROSITE" id="PS00674">
    <property type="entry name" value="AAA"/>
    <property type="match status" value="1"/>
</dbReference>
<dbReference type="AlphaFoldDB" id="A0A8J6E4F9"/>
<evidence type="ECO:0000256" key="5">
    <source>
        <dbReference type="ARBA" id="ARBA00022840"/>
    </source>
</evidence>
<feature type="domain" description="AAA+ ATPase" evidence="10">
    <location>
        <begin position="286"/>
        <end position="424"/>
    </location>
</feature>
<keyword evidence="12" id="KW-1185">Reference proteome</keyword>
<evidence type="ECO:0000313" key="11">
    <source>
        <dbReference type="EMBL" id="KAG9396896.1"/>
    </source>
</evidence>
<dbReference type="InterPro" id="IPR003593">
    <property type="entry name" value="AAA+_ATPase"/>
</dbReference>
<dbReference type="InterPro" id="IPR027417">
    <property type="entry name" value="P-loop_NTPase"/>
</dbReference>
<keyword evidence="5 8" id="KW-0067">ATP-binding</keyword>
<keyword evidence="2" id="KW-0963">Cytoplasm</keyword>
<dbReference type="GO" id="GO:0005874">
    <property type="term" value="C:microtubule"/>
    <property type="evidence" value="ECO:0007669"/>
    <property type="project" value="UniProtKB-KW"/>
</dbReference>
<reference evidence="11" key="1">
    <citation type="submission" date="2021-05" db="EMBL/GenBank/DDBJ databases">
        <title>A free-living protist that lacks canonical eukaryotic 1 DNA replication and segregation systems.</title>
        <authorList>
            <person name="Salas-Leiva D.E."/>
            <person name="Tromer E.C."/>
            <person name="Curtis B.A."/>
            <person name="Jerlstrom-Hultqvist J."/>
            <person name="Kolisko M."/>
            <person name="Yi Z."/>
            <person name="Salas-Leiva J.S."/>
            <person name="Gallot-Lavallee L."/>
            <person name="Kops G.J.P.L."/>
            <person name="Archibald J.M."/>
            <person name="Simpson A.G.B."/>
            <person name="Roger A.J."/>
        </authorList>
    </citation>
    <scope>NUCLEOTIDE SEQUENCE</scope>
    <source>
        <strain evidence="11">BICM</strain>
    </source>
</reference>
<feature type="region of interest" description="Disordered" evidence="9">
    <location>
        <begin position="122"/>
        <end position="212"/>
    </location>
</feature>
<sequence>MEQRESTQLQDIKAQGDSRLRKIQRMKVMDKDILVLISDHLERAGFESSAKTLQREACINPTQYRPADNIDLNVIVRSFVHDHMQKFDRPPLLVREVDAEAVSKPSVTSTRMAANRERRLQRLQMSQSAREASRVDGASSSLSKTKPPLRRPSAAADGHKGHSRDQSDLERKERSSDKLDQSTKFTPSLDDLGVAGKAVSSQPQPLSPTPQPTGISGFHEAIPPMLAKVGGETADLARMIQQDILQFNPNVHWADVVGLTTAKRLLKEAVVMPVKYPALFDSVLQPWRGVLLFGPSGTGKTLLAKAVATECQTTFFNCKASTLVSKWRGESEKLIRVLFDMARYYAPSTIFIDEIDSLMTERSTSGEHEGSRRLKTELLIQMDGLHQHDASKRVFVMCASNLPWQLDSALLRRLDKRILVDLPSADARQTILTNQLSDRIDERALGILPDIVDATDGLSGSDLVLMCREALMRPIRRFMDSLDDDLEFPGTGEAGEGAEDGEAEGKVEPVTAEDLKAAQAATTATTNADWRQRCAKFMDERGAA</sequence>
<dbReference type="InterPro" id="IPR003959">
    <property type="entry name" value="ATPase_AAA_core"/>
</dbReference>
<keyword evidence="3" id="KW-0493">Microtubule</keyword>
<dbReference type="OrthoDB" id="191529at2759"/>
<dbReference type="InterPro" id="IPR050304">
    <property type="entry name" value="MT-severing_AAA_ATPase"/>
</dbReference>
<dbReference type="PANTHER" id="PTHR23074:SF78">
    <property type="entry name" value="KATANIN P60 ATPASE-CONTAINING SUBUNIT A-LIKE 2"/>
    <property type="match status" value="1"/>
</dbReference>
<dbReference type="GO" id="GO:0016853">
    <property type="term" value="F:isomerase activity"/>
    <property type="evidence" value="ECO:0007669"/>
    <property type="project" value="UniProtKB-KW"/>
</dbReference>
<feature type="region of interest" description="Disordered" evidence="9">
    <location>
        <begin position="486"/>
        <end position="511"/>
    </location>
</feature>
<comment type="similarity">
    <text evidence="8">Belongs to the AAA ATPase family.</text>
</comment>
<dbReference type="GO" id="GO:0005524">
    <property type="term" value="F:ATP binding"/>
    <property type="evidence" value="ECO:0007669"/>
    <property type="project" value="UniProtKB-KW"/>
</dbReference>
<dbReference type="FunFam" id="3.40.50.300:FF:000159">
    <property type="entry name" value="Katanin p60 ATPase-containing subunit A1"/>
    <property type="match status" value="1"/>
</dbReference>
<protein>
    <submittedName>
        <fullName evidence="11">ATPase family protein</fullName>
    </submittedName>
</protein>
<evidence type="ECO:0000256" key="3">
    <source>
        <dbReference type="ARBA" id="ARBA00022701"/>
    </source>
</evidence>
<dbReference type="InterPro" id="IPR006594">
    <property type="entry name" value="LisH"/>
</dbReference>
<feature type="compositionally biased region" description="Basic and acidic residues" evidence="9">
    <location>
        <begin position="157"/>
        <end position="181"/>
    </location>
</feature>
<evidence type="ECO:0000256" key="8">
    <source>
        <dbReference type="RuleBase" id="RU003651"/>
    </source>
</evidence>
<dbReference type="SMART" id="SM00382">
    <property type="entry name" value="AAA"/>
    <property type="match status" value="1"/>
</dbReference>
<evidence type="ECO:0000256" key="9">
    <source>
        <dbReference type="SAM" id="MobiDB-lite"/>
    </source>
</evidence>
<dbReference type="PROSITE" id="PS50896">
    <property type="entry name" value="LISH"/>
    <property type="match status" value="1"/>
</dbReference>
<dbReference type="InterPro" id="IPR003960">
    <property type="entry name" value="ATPase_AAA_CS"/>
</dbReference>
<dbReference type="Gene3D" id="3.40.50.300">
    <property type="entry name" value="P-loop containing nucleotide triphosphate hydrolases"/>
    <property type="match status" value="1"/>
</dbReference>
<evidence type="ECO:0000256" key="4">
    <source>
        <dbReference type="ARBA" id="ARBA00022741"/>
    </source>
</evidence>
<evidence type="ECO:0000256" key="7">
    <source>
        <dbReference type="ARBA" id="ARBA00023235"/>
    </source>
</evidence>
<dbReference type="EMBL" id="JAHDYR010000005">
    <property type="protein sequence ID" value="KAG9396896.1"/>
    <property type="molecule type" value="Genomic_DNA"/>
</dbReference>
<comment type="caution">
    <text evidence="11">The sequence shown here is derived from an EMBL/GenBank/DDBJ whole genome shotgun (WGS) entry which is preliminary data.</text>
</comment>
<evidence type="ECO:0000256" key="6">
    <source>
        <dbReference type="ARBA" id="ARBA00023212"/>
    </source>
</evidence>
<dbReference type="GO" id="GO:0000922">
    <property type="term" value="C:spindle pole"/>
    <property type="evidence" value="ECO:0007669"/>
    <property type="project" value="UniProtKB-SubCell"/>
</dbReference>
<evidence type="ECO:0000313" key="12">
    <source>
        <dbReference type="Proteomes" id="UP000717585"/>
    </source>
</evidence>
<dbReference type="InterPro" id="IPR041569">
    <property type="entry name" value="AAA_lid_3"/>
</dbReference>
<evidence type="ECO:0000259" key="10">
    <source>
        <dbReference type="SMART" id="SM00382"/>
    </source>
</evidence>
<dbReference type="PANTHER" id="PTHR23074">
    <property type="entry name" value="AAA DOMAIN-CONTAINING"/>
    <property type="match status" value="1"/>
</dbReference>
<keyword evidence="7" id="KW-0413">Isomerase</keyword>
<proteinExistence type="inferred from homology"/>
<keyword evidence="4 8" id="KW-0547">Nucleotide-binding</keyword>
<evidence type="ECO:0000256" key="1">
    <source>
        <dbReference type="ARBA" id="ARBA00004647"/>
    </source>
</evidence>
<evidence type="ECO:0000256" key="2">
    <source>
        <dbReference type="ARBA" id="ARBA00022490"/>
    </source>
</evidence>
<comment type="subcellular location">
    <subcellularLocation>
        <location evidence="1">Cytoplasm</location>
        <location evidence="1">Cytoskeleton</location>
        <location evidence="1">Spindle pole</location>
    </subcellularLocation>
</comment>